<keyword evidence="3" id="KW-1185">Reference proteome</keyword>
<accession>A0A397JN29</accession>
<dbReference type="InterPro" id="IPR001245">
    <property type="entry name" value="Ser-Thr/Tyr_kinase_cat_dom"/>
</dbReference>
<gene>
    <name evidence="2" type="ORF">Glove_11g29</name>
</gene>
<dbReference type="GO" id="GO:0005524">
    <property type="term" value="F:ATP binding"/>
    <property type="evidence" value="ECO:0007669"/>
    <property type="project" value="InterPro"/>
</dbReference>
<name>A0A397JN29_9GLOM</name>
<dbReference type="PRINTS" id="PR00109">
    <property type="entry name" value="TYRKINASE"/>
</dbReference>
<dbReference type="PANTHER" id="PTHR44329:SF6">
    <property type="entry name" value="RECEPTOR-INTERACTING SERINE_THREONINE-PROTEIN KINASE 1"/>
    <property type="match status" value="1"/>
</dbReference>
<dbReference type="GO" id="GO:0004674">
    <property type="term" value="F:protein serine/threonine kinase activity"/>
    <property type="evidence" value="ECO:0007669"/>
    <property type="project" value="TreeGrafter"/>
</dbReference>
<organism evidence="2 3">
    <name type="scientific">Diversispora epigaea</name>
    <dbReference type="NCBI Taxonomy" id="1348612"/>
    <lineage>
        <taxon>Eukaryota</taxon>
        <taxon>Fungi</taxon>
        <taxon>Fungi incertae sedis</taxon>
        <taxon>Mucoromycota</taxon>
        <taxon>Glomeromycotina</taxon>
        <taxon>Glomeromycetes</taxon>
        <taxon>Diversisporales</taxon>
        <taxon>Diversisporaceae</taxon>
        <taxon>Diversispora</taxon>
    </lineage>
</organism>
<dbReference type="EMBL" id="PQFF01000009">
    <property type="protein sequence ID" value="RHZ89765.1"/>
    <property type="molecule type" value="Genomic_DNA"/>
</dbReference>
<protein>
    <recommendedName>
        <fullName evidence="1">Protein kinase domain-containing protein</fullName>
    </recommendedName>
</protein>
<dbReference type="Pfam" id="PF07714">
    <property type="entry name" value="PK_Tyr_Ser-Thr"/>
    <property type="match status" value="1"/>
</dbReference>
<dbReference type="InterPro" id="IPR051681">
    <property type="entry name" value="Ser/Thr_Kinases-Pseudokinases"/>
</dbReference>
<dbReference type="Proteomes" id="UP000266861">
    <property type="component" value="Unassembled WGS sequence"/>
</dbReference>
<dbReference type="InterPro" id="IPR011009">
    <property type="entry name" value="Kinase-like_dom_sf"/>
</dbReference>
<dbReference type="STRING" id="1348612.A0A397JN29"/>
<dbReference type="AlphaFoldDB" id="A0A397JN29"/>
<dbReference type="InterPro" id="IPR000719">
    <property type="entry name" value="Prot_kinase_dom"/>
</dbReference>
<reference evidence="2 3" key="1">
    <citation type="submission" date="2018-08" db="EMBL/GenBank/DDBJ databases">
        <title>Genome and evolution of the arbuscular mycorrhizal fungus Diversispora epigaea (formerly Glomus versiforme) and its bacterial endosymbionts.</title>
        <authorList>
            <person name="Sun X."/>
            <person name="Fei Z."/>
            <person name="Harrison M."/>
        </authorList>
    </citation>
    <scope>NUCLEOTIDE SEQUENCE [LARGE SCALE GENOMIC DNA]</scope>
    <source>
        <strain evidence="2 3">IT104</strain>
    </source>
</reference>
<evidence type="ECO:0000259" key="1">
    <source>
        <dbReference type="PROSITE" id="PS50011"/>
    </source>
</evidence>
<dbReference type="PROSITE" id="PS50011">
    <property type="entry name" value="PROTEIN_KINASE_DOM"/>
    <property type="match status" value="1"/>
</dbReference>
<evidence type="ECO:0000313" key="3">
    <source>
        <dbReference type="Proteomes" id="UP000266861"/>
    </source>
</evidence>
<dbReference type="PANTHER" id="PTHR44329">
    <property type="entry name" value="SERINE/THREONINE-PROTEIN KINASE TNNI3K-RELATED"/>
    <property type="match status" value="1"/>
</dbReference>
<sequence>MATREMILNERLKGAWDRLFFSLDSNVQKTITENEEFQKNMIHKLPLTENEKNFLLNELQRVWDRHRVRFNSTDKLQCKFCQNWHLAIRYCESCIRKYLENNFGNWTSGNDEIDKLIKECQKKTVSPRNVIEWISYDQFENIEYLTEGGYATIYTANWKDGYYFKWNSEKQILERLGGHKVILKSLNDSNSNNVKWFQEVTFNFTLDKTFQVLAKCFGLTKDPKTKNYMLVMYYYNYDLRRYLKDNYHTLKEIQKYRIIYRIAGSLVRIHGQNILHRDLHSGNILCSRHLQWYVSDLGLSGPVDKPLNNNSIYGNLPYVAPEVFRGQIYTKKSDIYSLGILMWEVITGEIPFDEHEHSIVLQVDIINGYRPEIYKNIPQEYADLMKQCWDGNPDNRPDANTIYKKMELLIKSIYNEMGEMNEMDEMVEMDKKQGQIIIPERLAKKNIKLFKKAISKAYSFGIQTKSQNSTDDEQKSFDSFDSQLNDLIFSEEMEKQLYKSSTKAKDSHGRKWNQRSLKFKLIS</sequence>
<dbReference type="SUPFAM" id="SSF56112">
    <property type="entry name" value="Protein kinase-like (PK-like)"/>
    <property type="match status" value="1"/>
</dbReference>
<dbReference type="Gene3D" id="1.10.510.10">
    <property type="entry name" value="Transferase(Phosphotransferase) domain 1"/>
    <property type="match status" value="1"/>
</dbReference>
<dbReference type="OrthoDB" id="6718656at2759"/>
<comment type="caution">
    <text evidence="2">The sequence shown here is derived from an EMBL/GenBank/DDBJ whole genome shotgun (WGS) entry which is preliminary data.</text>
</comment>
<evidence type="ECO:0000313" key="2">
    <source>
        <dbReference type="EMBL" id="RHZ89765.1"/>
    </source>
</evidence>
<feature type="domain" description="Protein kinase" evidence="1">
    <location>
        <begin position="139"/>
        <end position="409"/>
    </location>
</feature>
<proteinExistence type="predicted"/>